<proteinExistence type="inferred from homology"/>
<dbReference type="InterPro" id="IPR001917">
    <property type="entry name" value="Aminotrans_II_pyridoxalP_BS"/>
</dbReference>
<evidence type="ECO:0000256" key="4">
    <source>
        <dbReference type="ARBA" id="ARBA00022898"/>
    </source>
</evidence>
<comment type="similarity">
    <text evidence="2">Belongs to the class-II pyridoxal-phosphate-dependent aminotransferase family. BioF subfamily.</text>
</comment>
<dbReference type="InterPro" id="IPR004839">
    <property type="entry name" value="Aminotransferase_I/II_large"/>
</dbReference>
<gene>
    <name evidence="7" type="ORF">SAPIO_CDS9255</name>
</gene>
<comment type="caution">
    <text evidence="7">The sequence shown here is derived from an EMBL/GenBank/DDBJ whole genome shotgun (WGS) entry which is preliminary data.</text>
</comment>
<dbReference type="PROSITE" id="PS00599">
    <property type="entry name" value="AA_TRANSFER_CLASS_2"/>
    <property type="match status" value="1"/>
</dbReference>
<dbReference type="PANTHER" id="PTHR13693:SF77">
    <property type="entry name" value="8-AMINO-7-OXONONANOATE SYNTHASE"/>
    <property type="match status" value="1"/>
</dbReference>
<organism evidence="7 8">
    <name type="scientific">Pseudallescheria apiosperma</name>
    <name type="common">Scedosporium apiospermum</name>
    <dbReference type="NCBI Taxonomy" id="563466"/>
    <lineage>
        <taxon>Eukaryota</taxon>
        <taxon>Fungi</taxon>
        <taxon>Dikarya</taxon>
        <taxon>Ascomycota</taxon>
        <taxon>Pezizomycotina</taxon>
        <taxon>Sordariomycetes</taxon>
        <taxon>Hypocreomycetidae</taxon>
        <taxon>Microascales</taxon>
        <taxon>Microascaceae</taxon>
        <taxon>Scedosporium</taxon>
    </lineage>
</organism>
<name>A0A084FYN6_PSEDA</name>
<dbReference type="GO" id="GO:0030170">
    <property type="term" value="F:pyridoxal phosphate binding"/>
    <property type="evidence" value="ECO:0007669"/>
    <property type="project" value="InterPro"/>
</dbReference>
<dbReference type="Proteomes" id="UP000028545">
    <property type="component" value="Unassembled WGS sequence"/>
</dbReference>
<evidence type="ECO:0000313" key="7">
    <source>
        <dbReference type="EMBL" id="KEZ40198.1"/>
    </source>
</evidence>
<evidence type="ECO:0000256" key="1">
    <source>
        <dbReference type="ARBA" id="ARBA00001933"/>
    </source>
</evidence>
<keyword evidence="4 5" id="KW-0663">Pyridoxal phosphate</keyword>
<evidence type="ECO:0000256" key="5">
    <source>
        <dbReference type="RuleBase" id="RU003693"/>
    </source>
</evidence>
<dbReference type="Pfam" id="PF00155">
    <property type="entry name" value="Aminotran_1_2"/>
    <property type="match status" value="1"/>
</dbReference>
<comment type="cofactor">
    <cofactor evidence="1 5">
        <name>pyridoxal 5'-phosphate</name>
        <dbReference type="ChEBI" id="CHEBI:597326"/>
    </cofactor>
</comment>
<evidence type="ECO:0000259" key="6">
    <source>
        <dbReference type="Pfam" id="PF00155"/>
    </source>
</evidence>
<dbReference type="InterPro" id="IPR015422">
    <property type="entry name" value="PyrdxlP-dep_Trfase_small"/>
</dbReference>
<dbReference type="SUPFAM" id="SSF53383">
    <property type="entry name" value="PLP-dependent transferases"/>
    <property type="match status" value="1"/>
</dbReference>
<dbReference type="GO" id="GO:0016740">
    <property type="term" value="F:transferase activity"/>
    <property type="evidence" value="ECO:0007669"/>
    <property type="project" value="UniProtKB-KW"/>
</dbReference>
<dbReference type="HOGENOM" id="CLU_015846_3_0_1"/>
<dbReference type="OMA" id="GTHEYCD"/>
<accession>A0A084FYN6</accession>
<reference evidence="7 8" key="1">
    <citation type="journal article" date="2014" name="Genome Announc.">
        <title>Draft genome sequence of the pathogenic fungus Scedosporium apiospermum.</title>
        <authorList>
            <person name="Vandeputte P."/>
            <person name="Ghamrawi S."/>
            <person name="Rechenmann M."/>
            <person name="Iltis A."/>
            <person name="Giraud S."/>
            <person name="Fleury M."/>
            <person name="Thornton C."/>
            <person name="Delhaes L."/>
            <person name="Meyer W."/>
            <person name="Papon N."/>
            <person name="Bouchara J.P."/>
        </authorList>
    </citation>
    <scope>NUCLEOTIDE SEQUENCE [LARGE SCALE GENOMIC DNA]</scope>
    <source>
        <strain evidence="7 8">IHEM 14462</strain>
    </source>
</reference>
<protein>
    <submittedName>
        <fullName evidence="7">8-amino-7-oxononanoate synthase</fullName>
    </submittedName>
</protein>
<dbReference type="PANTHER" id="PTHR13693">
    <property type="entry name" value="CLASS II AMINOTRANSFERASE/8-AMINO-7-OXONONANOATE SYNTHASE"/>
    <property type="match status" value="1"/>
</dbReference>
<dbReference type="Gene3D" id="3.40.640.10">
    <property type="entry name" value="Type I PLP-dependent aspartate aminotransferase-like (Major domain)"/>
    <property type="match status" value="1"/>
</dbReference>
<dbReference type="Gene3D" id="3.90.1150.10">
    <property type="entry name" value="Aspartate Aminotransferase, domain 1"/>
    <property type="match status" value="1"/>
</dbReference>
<dbReference type="GO" id="GO:0009102">
    <property type="term" value="P:biotin biosynthetic process"/>
    <property type="evidence" value="ECO:0007669"/>
    <property type="project" value="TreeGrafter"/>
</dbReference>
<dbReference type="AlphaFoldDB" id="A0A084FYN6"/>
<feature type="domain" description="Aminotransferase class I/classII large" evidence="6">
    <location>
        <begin position="61"/>
        <end position="429"/>
    </location>
</feature>
<dbReference type="InterPro" id="IPR050087">
    <property type="entry name" value="AON_synthase_class-II"/>
</dbReference>
<keyword evidence="8" id="KW-1185">Reference proteome</keyword>
<dbReference type="OrthoDB" id="2382073at2759"/>
<dbReference type="VEuPathDB" id="FungiDB:SAPIO_CDS9255"/>
<evidence type="ECO:0000313" key="8">
    <source>
        <dbReference type="Proteomes" id="UP000028545"/>
    </source>
</evidence>
<keyword evidence="3" id="KW-0808">Transferase</keyword>
<dbReference type="GeneID" id="27728327"/>
<evidence type="ECO:0000256" key="3">
    <source>
        <dbReference type="ARBA" id="ARBA00022679"/>
    </source>
</evidence>
<dbReference type="RefSeq" id="XP_016639997.1">
    <property type="nucleotide sequence ID" value="XM_016790694.1"/>
</dbReference>
<dbReference type="InterPro" id="IPR015421">
    <property type="entry name" value="PyrdxlP-dep_Trfase_major"/>
</dbReference>
<sequence length="459" mass="50123">MSQVKGLEKTFQEILARREAKSRLRRLTVVPPNSADFSSNSYLSLSTSEDVQREYLQRLQSEVDAATASSSHGQSASLLGSGGSRLLDGNSSLSESLEREIAAFHGAKAGLLFSSGFDANVGLFSSAPQPGDVIVYDELIHASVHDGMKLSRASKRIPFLHNTAYPRETAGGVQAASSTTNLALSSILDTLVRENEGIRSGTRNVFIGVEGVYSMDGDVTPLKEIVECVEKLLPKGNGYIIVDEAHSTGIIGERGRGLVCSLGLEDRVWARLHTFGKAMSCAGAIVLCSPATREYLVNYARTFIYTTAPPFTTLASIETTYQYLMSGKAEPRLKHLWDIVEQAHTLLLSLCERYNPDPRILYVNPRKPESPIIPVLTSRPRSLAKYCQDRGYMIRPIVAPTVPLGKERVRVCLHAGNTLEEVRGLSEAIGAWLVLEIAKKGGRGNDSAKNRETTFKPRI</sequence>
<dbReference type="InterPro" id="IPR015424">
    <property type="entry name" value="PyrdxlP-dep_Trfase"/>
</dbReference>
<dbReference type="EMBL" id="JOWA01000132">
    <property type="protein sequence ID" value="KEZ40198.1"/>
    <property type="molecule type" value="Genomic_DNA"/>
</dbReference>
<dbReference type="KEGG" id="sapo:SAPIO_CDS9255"/>
<evidence type="ECO:0000256" key="2">
    <source>
        <dbReference type="ARBA" id="ARBA00010008"/>
    </source>
</evidence>